<dbReference type="EMBL" id="CAJFDH010000006">
    <property type="protein sequence ID" value="CAD5228230.1"/>
    <property type="molecule type" value="Genomic_DNA"/>
</dbReference>
<dbReference type="GO" id="GO:0035861">
    <property type="term" value="C:site of double-strand break"/>
    <property type="evidence" value="ECO:0007669"/>
    <property type="project" value="TreeGrafter"/>
</dbReference>
<evidence type="ECO:0000313" key="2">
    <source>
        <dbReference type="EMBL" id="CAD5228230.1"/>
    </source>
</evidence>
<sequence length="356" mass="42144">MSKRRHEEPLFDSTDTTSTSVYNPQRIPDFTNDLWKMSRERWKDHILRMIKENQDYIDEEVNGYYIFLTSSNVEFIFTLCVRLQLPNDVRYLSILLFDRYMTTQIASIHNEVYSSKDDDELKAERWGNVLNRFYSQSVLRIVSCLSIAVKALYYKLTLTTKKQYQILRSMNFMYDDDAIQRSESRVFSAIMFEININRSPVFMIEHHICFLIDQHKELIGPVDPEAIWEYSILYCDFVYLNLNPFYCKLFRQMHGEPSGVNEIAPERIWKLEADYLTLTSSVVLTSIHVLHGDEKVRIVANLFRKHMKVDQQEMIEFVTVLRDMILEYEPEQPTIILPEELLGLKKVNGSYSPSIF</sequence>
<dbReference type="PANTHER" id="PTHR21615:SF2">
    <property type="entry name" value="CYCLIN N-TERMINAL DOMAIN-CONTAINING PROTEIN 1"/>
    <property type="match status" value="1"/>
</dbReference>
<protein>
    <recommendedName>
        <fullName evidence="4">Cyclin N-terminal domain-containing protein</fullName>
    </recommendedName>
</protein>
<proteinExistence type="predicted"/>
<feature type="compositionally biased region" description="Polar residues" evidence="1">
    <location>
        <begin position="13"/>
        <end position="22"/>
    </location>
</feature>
<comment type="caution">
    <text evidence="2">The sequence shown here is derived from an EMBL/GenBank/DDBJ whole genome shotgun (WGS) entry which is preliminary data.</text>
</comment>
<keyword evidence="3" id="KW-1185">Reference proteome</keyword>
<name>A0A811LMU0_9BILA</name>
<dbReference type="SUPFAM" id="SSF47954">
    <property type="entry name" value="Cyclin-like"/>
    <property type="match status" value="1"/>
</dbReference>
<dbReference type="Proteomes" id="UP000614601">
    <property type="component" value="Unassembled WGS sequence"/>
</dbReference>
<evidence type="ECO:0000313" key="3">
    <source>
        <dbReference type="Proteomes" id="UP000614601"/>
    </source>
</evidence>
<gene>
    <name evidence="2" type="ORF">BOKJ2_LOCUS12574</name>
</gene>
<dbReference type="Proteomes" id="UP000783686">
    <property type="component" value="Unassembled WGS sequence"/>
</dbReference>
<dbReference type="InterPro" id="IPR036915">
    <property type="entry name" value="Cyclin-like_sf"/>
</dbReference>
<evidence type="ECO:0008006" key="4">
    <source>
        <dbReference type="Google" id="ProtNLM"/>
    </source>
</evidence>
<reference evidence="2" key="1">
    <citation type="submission" date="2020-09" db="EMBL/GenBank/DDBJ databases">
        <authorList>
            <person name="Kikuchi T."/>
        </authorList>
    </citation>
    <scope>NUCLEOTIDE SEQUENCE</scope>
    <source>
        <strain evidence="2">SH1</strain>
    </source>
</reference>
<dbReference type="Gene3D" id="1.10.472.10">
    <property type="entry name" value="Cyclin-like"/>
    <property type="match status" value="1"/>
</dbReference>
<dbReference type="OrthoDB" id="9983043at2759"/>
<dbReference type="AlphaFoldDB" id="A0A811LMU0"/>
<evidence type="ECO:0000256" key="1">
    <source>
        <dbReference type="SAM" id="MobiDB-lite"/>
    </source>
</evidence>
<dbReference type="PANTHER" id="PTHR21615">
    <property type="entry name" value="CYCLIN N-TERMINAL DOMAIN-CONTAINING PROTEIN 1"/>
    <property type="match status" value="1"/>
</dbReference>
<dbReference type="EMBL" id="CAJFCW020000006">
    <property type="protein sequence ID" value="CAG9124257.1"/>
    <property type="molecule type" value="Genomic_DNA"/>
</dbReference>
<feature type="region of interest" description="Disordered" evidence="1">
    <location>
        <begin position="1"/>
        <end position="22"/>
    </location>
</feature>
<accession>A0A811LMU0</accession>
<organism evidence="2 3">
    <name type="scientific">Bursaphelenchus okinawaensis</name>
    <dbReference type="NCBI Taxonomy" id="465554"/>
    <lineage>
        <taxon>Eukaryota</taxon>
        <taxon>Metazoa</taxon>
        <taxon>Ecdysozoa</taxon>
        <taxon>Nematoda</taxon>
        <taxon>Chromadorea</taxon>
        <taxon>Rhabditida</taxon>
        <taxon>Tylenchina</taxon>
        <taxon>Tylenchomorpha</taxon>
        <taxon>Aphelenchoidea</taxon>
        <taxon>Aphelenchoididae</taxon>
        <taxon>Bursaphelenchus</taxon>
    </lineage>
</organism>
<dbReference type="GO" id="GO:0007131">
    <property type="term" value="P:reciprocal meiotic recombination"/>
    <property type="evidence" value="ECO:0007669"/>
    <property type="project" value="TreeGrafter"/>
</dbReference>